<comment type="cofactor">
    <cofactor evidence="5">
        <name>Mg(2+)</name>
        <dbReference type="ChEBI" id="CHEBI:18420"/>
    </cofactor>
</comment>
<dbReference type="AlphaFoldDB" id="A0A928YSV2"/>
<dbReference type="SUPFAM" id="SSF100950">
    <property type="entry name" value="NagB/RpiA/CoA transferase-like"/>
    <property type="match status" value="1"/>
</dbReference>
<comment type="similarity">
    <text evidence="1 5">Belongs to the 5-formyltetrahydrofolate cyclo-ligase family.</text>
</comment>
<dbReference type="EC" id="6.3.3.2" evidence="5"/>
<dbReference type="NCBIfam" id="TIGR02727">
    <property type="entry name" value="MTHFS_bact"/>
    <property type="match status" value="1"/>
</dbReference>
<feature type="binding site" evidence="4">
    <location>
        <begin position="143"/>
        <end position="151"/>
    </location>
    <ligand>
        <name>ATP</name>
        <dbReference type="ChEBI" id="CHEBI:30616"/>
    </ligand>
</feature>
<reference evidence="6" key="1">
    <citation type="submission" date="2018-07" db="EMBL/GenBank/DDBJ databases">
        <title>Genome assembly of strain Ka43.</title>
        <authorList>
            <person name="Kukolya J."/>
            <person name="Nagy I."/>
            <person name="Horvath B."/>
            <person name="Toth A."/>
        </authorList>
    </citation>
    <scope>NUCLEOTIDE SEQUENCE</scope>
    <source>
        <strain evidence="6">KB43</strain>
    </source>
</reference>
<dbReference type="PANTHER" id="PTHR23407">
    <property type="entry name" value="ATPASE INHIBITOR/5-FORMYLTETRAHYDROFOLATE CYCLO-LIGASE"/>
    <property type="match status" value="1"/>
</dbReference>
<dbReference type="GO" id="GO:0030272">
    <property type="term" value="F:5-formyltetrahydrofolate cyclo-ligase activity"/>
    <property type="evidence" value="ECO:0007669"/>
    <property type="project" value="UniProtKB-EC"/>
</dbReference>
<dbReference type="PANTHER" id="PTHR23407:SF1">
    <property type="entry name" value="5-FORMYLTETRAHYDROFOLATE CYCLO-LIGASE"/>
    <property type="match status" value="1"/>
</dbReference>
<dbReference type="GO" id="GO:0046872">
    <property type="term" value="F:metal ion binding"/>
    <property type="evidence" value="ECO:0007669"/>
    <property type="project" value="UniProtKB-KW"/>
</dbReference>
<name>A0A928YSV2_9GAMM</name>
<keyword evidence="2 4" id="KW-0547">Nucleotide-binding</keyword>
<sequence>MTAILPASDLSRNDLRQQLRQRRKALTPAEQHQASAAVLRQLMKFPSFLRSQHIAIYLAGDAELNPAVIASKLWKMNKQCYLPVLHPTRPREMWFVHFSENTPLKTNRYGIGEPDPFQNHKLPANLLDIALLPLVGFDRQGNRLGMGGGFYDTTFAFKLNQPVRKPHLIGLAHHCQEVDALGVEEWDVPLSAIATDKELITPAR</sequence>
<keyword evidence="5" id="KW-0460">Magnesium</keyword>
<dbReference type="Proteomes" id="UP000652567">
    <property type="component" value="Unassembled WGS sequence"/>
</dbReference>
<feature type="binding site" evidence="4">
    <location>
        <begin position="12"/>
        <end position="16"/>
    </location>
    <ligand>
        <name>ATP</name>
        <dbReference type="ChEBI" id="CHEBI:30616"/>
    </ligand>
</feature>
<keyword evidence="5" id="KW-0479">Metal-binding</keyword>
<dbReference type="GO" id="GO:0009396">
    <property type="term" value="P:folic acid-containing compound biosynthetic process"/>
    <property type="evidence" value="ECO:0007669"/>
    <property type="project" value="TreeGrafter"/>
</dbReference>
<keyword evidence="6" id="KW-0436">Ligase</keyword>
<evidence type="ECO:0000256" key="3">
    <source>
        <dbReference type="ARBA" id="ARBA00022840"/>
    </source>
</evidence>
<evidence type="ECO:0000256" key="2">
    <source>
        <dbReference type="ARBA" id="ARBA00022741"/>
    </source>
</evidence>
<evidence type="ECO:0000313" key="7">
    <source>
        <dbReference type="Proteomes" id="UP000652567"/>
    </source>
</evidence>
<dbReference type="GO" id="GO:0005524">
    <property type="term" value="F:ATP binding"/>
    <property type="evidence" value="ECO:0007669"/>
    <property type="project" value="UniProtKB-KW"/>
</dbReference>
<gene>
    <name evidence="6" type="ORF">C4F51_02960</name>
</gene>
<evidence type="ECO:0000313" key="6">
    <source>
        <dbReference type="EMBL" id="MBE8716142.1"/>
    </source>
</evidence>
<dbReference type="RefSeq" id="WP_193907005.1">
    <property type="nucleotide sequence ID" value="NZ_PRDL01000001.1"/>
</dbReference>
<comment type="catalytic activity">
    <reaction evidence="5">
        <text>(6S)-5-formyl-5,6,7,8-tetrahydrofolate + ATP = (6R)-5,10-methenyltetrahydrofolate + ADP + phosphate</text>
        <dbReference type="Rhea" id="RHEA:10488"/>
        <dbReference type="ChEBI" id="CHEBI:30616"/>
        <dbReference type="ChEBI" id="CHEBI:43474"/>
        <dbReference type="ChEBI" id="CHEBI:57455"/>
        <dbReference type="ChEBI" id="CHEBI:57457"/>
        <dbReference type="ChEBI" id="CHEBI:456216"/>
        <dbReference type="EC" id="6.3.3.2"/>
    </reaction>
</comment>
<dbReference type="GO" id="GO:0035999">
    <property type="term" value="P:tetrahydrofolate interconversion"/>
    <property type="evidence" value="ECO:0007669"/>
    <property type="project" value="TreeGrafter"/>
</dbReference>
<keyword evidence="3 4" id="KW-0067">ATP-binding</keyword>
<dbReference type="InterPro" id="IPR024185">
    <property type="entry name" value="FTHF_cligase-like_sf"/>
</dbReference>
<dbReference type="EMBL" id="PRDL01000001">
    <property type="protein sequence ID" value="MBE8716142.1"/>
    <property type="molecule type" value="Genomic_DNA"/>
</dbReference>
<dbReference type="Pfam" id="PF01812">
    <property type="entry name" value="5-FTHF_cyc-lig"/>
    <property type="match status" value="1"/>
</dbReference>
<dbReference type="PIRSF" id="PIRSF006806">
    <property type="entry name" value="FTHF_cligase"/>
    <property type="match status" value="1"/>
</dbReference>
<evidence type="ECO:0000256" key="5">
    <source>
        <dbReference type="RuleBase" id="RU361279"/>
    </source>
</evidence>
<dbReference type="InterPro" id="IPR002698">
    <property type="entry name" value="FTHF_cligase"/>
</dbReference>
<keyword evidence="7" id="KW-1185">Reference proteome</keyword>
<feature type="binding site" evidence="4">
    <location>
        <position position="63"/>
    </location>
    <ligand>
        <name>substrate</name>
    </ligand>
</feature>
<evidence type="ECO:0000256" key="4">
    <source>
        <dbReference type="PIRSR" id="PIRSR006806-1"/>
    </source>
</evidence>
<organism evidence="6 7">
    <name type="scientific">Cellvibrio polysaccharolyticus</name>
    <dbReference type="NCBI Taxonomy" id="2082724"/>
    <lineage>
        <taxon>Bacteria</taxon>
        <taxon>Pseudomonadati</taxon>
        <taxon>Pseudomonadota</taxon>
        <taxon>Gammaproteobacteria</taxon>
        <taxon>Cellvibrionales</taxon>
        <taxon>Cellvibrionaceae</taxon>
        <taxon>Cellvibrio</taxon>
    </lineage>
</organism>
<dbReference type="InterPro" id="IPR037171">
    <property type="entry name" value="NagB/RpiA_transferase-like"/>
</dbReference>
<comment type="caution">
    <text evidence="6">The sequence shown here is derived from an EMBL/GenBank/DDBJ whole genome shotgun (WGS) entry which is preliminary data.</text>
</comment>
<feature type="binding site" evidence="4">
    <location>
        <position position="58"/>
    </location>
    <ligand>
        <name>substrate</name>
    </ligand>
</feature>
<evidence type="ECO:0000256" key="1">
    <source>
        <dbReference type="ARBA" id="ARBA00010638"/>
    </source>
</evidence>
<dbReference type="Gene3D" id="3.40.50.10420">
    <property type="entry name" value="NagB/RpiA/CoA transferase-like"/>
    <property type="match status" value="1"/>
</dbReference>
<proteinExistence type="inferred from homology"/>
<accession>A0A928YSV2</accession>
<protein>
    <recommendedName>
        <fullName evidence="5">5-formyltetrahydrofolate cyclo-ligase</fullName>
        <ecNumber evidence="5">6.3.3.2</ecNumber>
    </recommendedName>
</protein>